<evidence type="ECO:0000256" key="2">
    <source>
        <dbReference type="ARBA" id="ARBA00003753"/>
    </source>
</evidence>
<dbReference type="NCBIfam" id="TIGR02198">
    <property type="entry name" value="rfaE_dom_I"/>
    <property type="match status" value="1"/>
</dbReference>
<evidence type="ECO:0000256" key="8">
    <source>
        <dbReference type="ARBA" id="ARBA00022840"/>
    </source>
</evidence>
<keyword evidence="15" id="KW-1185">Reference proteome</keyword>
<proteinExistence type="inferred from homology"/>
<comment type="function">
    <text evidence="2 11">Catalyzes the ADP transfer from ATP to D-glycero-beta-D-manno-heptose 1-phosphate, yielding ADP-D-glycero-beta-D-manno-heptose.</text>
</comment>
<keyword evidence="6 11" id="KW-0547">Nucleotide-binding</keyword>
<sequence length="474" mass="50105">MNRLPEAKVAVIGDVMIDVYLKGIIERISPEAPVPVVRAKSQNAVPGGAANVAANIVALGAQAILVGVIGPDGADLCHALESLGLSHVDGLVVDESRRTIRKQRIMAGQQVVRIDFEDTHELSKDIEAKVIAHALRAIDNVEAVILSDYGKGVLTPAVVKAINAHARAQNKPVIVDPKQRDLSWYRGATLITPNRAELTAATGLPCESDEQAAKAAKAAQIAFDGDILLTRSEKGLSYYPREGEVAHQPTRAREVFDVSGAGDTVVATLATALAVKADFAEAMNFANHAAGIVVAKAGTATTTLEELREAIELSDGHSLTGGALVERHVAAAMCRHWQRQGLKVGMANGCFDLIHPGHIALIRQASEACDKLIMALNTDASVSRVKGPTRPVQKEAARAQVIGAVKGVDLVVLFDEETPLELIEALQPDVLVKGADYTVETVVGADIVLARGGRVVLADLIAGQSTTRLIRDMA</sequence>
<accession>A0ABY7TYH0</accession>
<dbReference type="HAMAP" id="MF_01603">
    <property type="entry name" value="HldE"/>
    <property type="match status" value="1"/>
</dbReference>
<evidence type="ECO:0000313" key="15">
    <source>
        <dbReference type="Proteomes" id="UP001218231"/>
    </source>
</evidence>
<comment type="similarity">
    <text evidence="11">In the C-terminal section; belongs to the cytidylyltransferase family.</text>
</comment>
<keyword evidence="8 11" id="KW-0067">ATP-binding</keyword>
<dbReference type="InterPro" id="IPR029056">
    <property type="entry name" value="Ribokinase-like"/>
</dbReference>
<keyword evidence="10 11" id="KW-0119">Carbohydrate metabolism</keyword>
<dbReference type="InterPro" id="IPR004821">
    <property type="entry name" value="Cyt_trans-like"/>
</dbReference>
<dbReference type="Pfam" id="PF01467">
    <property type="entry name" value="CTP_transf_like"/>
    <property type="match status" value="1"/>
</dbReference>
<dbReference type="Pfam" id="PF00294">
    <property type="entry name" value="PfkB"/>
    <property type="match status" value="1"/>
</dbReference>
<organism evidence="14 15">
    <name type="scientific">Novosphingobium humi</name>
    <dbReference type="NCBI Taxonomy" id="2282397"/>
    <lineage>
        <taxon>Bacteria</taxon>
        <taxon>Pseudomonadati</taxon>
        <taxon>Pseudomonadota</taxon>
        <taxon>Alphaproteobacteria</taxon>
        <taxon>Sphingomonadales</taxon>
        <taxon>Sphingomonadaceae</taxon>
        <taxon>Novosphingobium</taxon>
    </lineage>
</organism>
<evidence type="ECO:0000256" key="10">
    <source>
        <dbReference type="ARBA" id="ARBA00023277"/>
    </source>
</evidence>
<dbReference type="PROSITE" id="PS00583">
    <property type="entry name" value="PFKB_KINASES_1"/>
    <property type="match status" value="1"/>
</dbReference>
<dbReference type="InterPro" id="IPR002173">
    <property type="entry name" value="Carboh/pur_kinase_PfkB_CS"/>
</dbReference>
<comment type="subunit">
    <text evidence="11">Homodimer.</text>
</comment>
<comment type="pathway">
    <text evidence="11">Nucleotide-sugar biosynthesis; ADP-L-glycero-beta-D-manno-heptose biosynthesis; ADP-L-glycero-beta-D-manno-heptose from D-glycero-beta-D-manno-heptose 7-phosphate: step 3/4.</text>
</comment>
<feature type="binding site" evidence="11">
    <location>
        <begin position="194"/>
        <end position="197"/>
    </location>
    <ligand>
        <name>ATP</name>
        <dbReference type="ChEBI" id="CHEBI:30616"/>
    </ligand>
</feature>
<feature type="domain" description="Carbohydrate kinase PfkB" evidence="12">
    <location>
        <begin position="7"/>
        <end position="302"/>
    </location>
</feature>
<reference evidence="14 15" key="1">
    <citation type="submission" date="2023-02" db="EMBL/GenBank/DDBJ databases">
        <title>Genome sequence of Novosphingobium humi KACC 19094.</title>
        <authorList>
            <person name="Kim S."/>
            <person name="Heo J."/>
            <person name="Kwon S.-W."/>
        </authorList>
    </citation>
    <scope>NUCLEOTIDE SEQUENCE [LARGE SCALE GENOMIC DNA]</scope>
    <source>
        <strain evidence="14 15">KACC 19094</strain>
    </source>
</reference>
<evidence type="ECO:0000256" key="9">
    <source>
        <dbReference type="ARBA" id="ARBA00023268"/>
    </source>
</evidence>
<name>A0ABY7TYH0_9SPHN</name>
<comment type="catalytic activity">
    <reaction evidence="11">
        <text>D-glycero-beta-D-manno-heptose 1-phosphate + ATP + H(+) = ADP-D-glycero-beta-D-manno-heptose + diphosphate</text>
        <dbReference type="Rhea" id="RHEA:27465"/>
        <dbReference type="ChEBI" id="CHEBI:15378"/>
        <dbReference type="ChEBI" id="CHEBI:30616"/>
        <dbReference type="ChEBI" id="CHEBI:33019"/>
        <dbReference type="ChEBI" id="CHEBI:59967"/>
        <dbReference type="ChEBI" id="CHEBI:61593"/>
        <dbReference type="EC" id="2.7.7.70"/>
    </reaction>
</comment>
<dbReference type="PANTHER" id="PTHR46969">
    <property type="entry name" value="BIFUNCTIONAL PROTEIN HLDE"/>
    <property type="match status" value="1"/>
</dbReference>
<dbReference type="GO" id="GO:0016301">
    <property type="term" value="F:kinase activity"/>
    <property type="evidence" value="ECO:0007669"/>
    <property type="project" value="UniProtKB-KW"/>
</dbReference>
<dbReference type="Gene3D" id="3.40.50.620">
    <property type="entry name" value="HUPs"/>
    <property type="match status" value="1"/>
</dbReference>
<dbReference type="NCBIfam" id="TIGR00125">
    <property type="entry name" value="cyt_tran_rel"/>
    <property type="match status" value="1"/>
</dbReference>
<comment type="pathway">
    <text evidence="3">Bacterial outer membrane biogenesis; LPS core biosynthesis.</text>
</comment>
<protein>
    <recommendedName>
        <fullName evidence="11">Bifunctional protein HldE</fullName>
    </recommendedName>
    <domain>
        <recommendedName>
            <fullName evidence="11">D-beta-D-heptose 7-phosphate kinase</fullName>
            <ecNumber evidence="11">2.7.1.167</ecNumber>
        </recommendedName>
        <alternativeName>
            <fullName evidence="11">D-beta-D-heptose 7-phosphotransferase</fullName>
        </alternativeName>
        <alternativeName>
            <fullName evidence="11">D-glycero-beta-D-manno-heptose-7-phosphate kinase</fullName>
        </alternativeName>
    </domain>
    <domain>
        <recommendedName>
            <fullName evidence="11">D-beta-D-heptose 1-phosphate adenylyltransferase</fullName>
            <ecNumber evidence="11">2.7.7.70</ecNumber>
        </recommendedName>
        <alternativeName>
            <fullName evidence="11">D-glycero-beta-D-manno-heptose 1-phosphate adenylyltransferase</fullName>
        </alternativeName>
    </domain>
</protein>
<feature type="domain" description="Cytidyltransferase-like" evidence="13">
    <location>
        <begin position="347"/>
        <end position="441"/>
    </location>
</feature>
<comment type="similarity">
    <text evidence="11">In the N-terminal section; belongs to the carbohydrate kinase PfkB family.</text>
</comment>
<dbReference type="Proteomes" id="UP001218231">
    <property type="component" value="Chromosome"/>
</dbReference>
<dbReference type="Gene3D" id="3.40.1190.20">
    <property type="match status" value="1"/>
</dbReference>
<evidence type="ECO:0000256" key="11">
    <source>
        <dbReference type="HAMAP-Rule" id="MF_01603"/>
    </source>
</evidence>
<dbReference type="PANTHER" id="PTHR46969:SF1">
    <property type="entry name" value="BIFUNCTIONAL PROTEIN HLDE"/>
    <property type="match status" value="1"/>
</dbReference>
<dbReference type="InterPro" id="IPR023030">
    <property type="entry name" value="Bifunc_HldE"/>
</dbReference>
<dbReference type="InterPro" id="IPR014729">
    <property type="entry name" value="Rossmann-like_a/b/a_fold"/>
</dbReference>
<dbReference type="InterPro" id="IPR011913">
    <property type="entry name" value="RfaE_dom_I"/>
</dbReference>
<dbReference type="EC" id="2.7.1.167" evidence="11"/>
<keyword evidence="4 11" id="KW-0808">Transferase</keyword>
<evidence type="ECO:0000256" key="5">
    <source>
        <dbReference type="ARBA" id="ARBA00022695"/>
    </source>
</evidence>
<comment type="pathway">
    <text evidence="11">Nucleotide-sugar biosynthesis; ADP-L-glycero-beta-D-manno-heptose biosynthesis; ADP-L-glycero-beta-D-manno-heptose from D-glycero-beta-D-manno-heptose 7-phosphate: step 1/4.</text>
</comment>
<comment type="catalytic activity">
    <reaction evidence="11">
        <text>D-glycero-beta-D-manno-heptose 7-phosphate + ATP = D-glycero-beta-D-manno-heptose 1,7-bisphosphate + ADP + H(+)</text>
        <dbReference type="Rhea" id="RHEA:27473"/>
        <dbReference type="ChEBI" id="CHEBI:15378"/>
        <dbReference type="ChEBI" id="CHEBI:30616"/>
        <dbReference type="ChEBI" id="CHEBI:60204"/>
        <dbReference type="ChEBI" id="CHEBI:60208"/>
        <dbReference type="ChEBI" id="CHEBI:456216"/>
        <dbReference type="EC" id="2.7.1.167"/>
    </reaction>
</comment>
<feature type="region of interest" description="Ribokinase" evidence="11">
    <location>
        <begin position="1"/>
        <end position="318"/>
    </location>
</feature>
<evidence type="ECO:0000256" key="6">
    <source>
        <dbReference type="ARBA" id="ARBA00022741"/>
    </source>
</evidence>
<evidence type="ECO:0000256" key="3">
    <source>
        <dbReference type="ARBA" id="ARBA00004713"/>
    </source>
</evidence>
<feature type="region of interest" description="Cytidylyltransferase" evidence="11">
    <location>
        <begin position="346"/>
        <end position="474"/>
    </location>
</feature>
<evidence type="ECO:0000313" key="14">
    <source>
        <dbReference type="EMBL" id="WCT77365.1"/>
    </source>
</evidence>
<gene>
    <name evidence="14" type="primary">rfaE1</name>
    <name evidence="11" type="synonym">hldE</name>
    <name evidence="14" type="ORF">PQ457_15835</name>
</gene>
<dbReference type="EC" id="2.7.7.70" evidence="11"/>
<dbReference type="SUPFAM" id="SSF52374">
    <property type="entry name" value="Nucleotidylyl transferase"/>
    <property type="match status" value="1"/>
</dbReference>
<evidence type="ECO:0000259" key="13">
    <source>
        <dbReference type="Pfam" id="PF01467"/>
    </source>
</evidence>
<keyword evidence="9 11" id="KW-0511">Multifunctional enzyme</keyword>
<dbReference type="SUPFAM" id="SSF53613">
    <property type="entry name" value="Ribokinase-like"/>
    <property type="match status" value="1"/>
</dbReference>
<evidence type="ECO:0000256" key="7">
    <source>
        <dbReference type="ARBA" id="ARBA00022777"/>
    </source>
</evidence>
<dbReference type="InterPro" id="IPR011611">
    <property type="entry name" value="PfkB_dom"/>
</dbReference>
<keyword evidence="7 11" id="KW-0418">Kinase</keyword>
<dbReference type="CDD" id="cd01172">
    <property type="entry name" value="RfaE_like"/>
    <property type="match status" value="1"/>
</dbReference>
<keyword evidence="5 11" id="KW-0548">Nucleotidyltransferase</keyword>
<comment type="function">
    <text evidence="1 11">Catalyzes the phosphorylation of D-glycero-D-manno-heptose 7-phosphate at the C-1 position to selectively form D-glycero-beta-D-manno-heptose-1,7-bisphosphate.</text>
</comment>
<evidence type="ECO:0000256" key="1">
    <source>
        <dbReference type="ARBA" id="ARBA00002319"/>
    </source>
</evidence>
<dbReference type="EMBL" id="CP117417">
    <property type="protein sequence ID" value="WCT77365.1"/>
    <property type="molecule type" value="Genomic_DNA"/>
</dbReference>
<feature type="active site" evidence="11">
    <location>
        <position position="263"/>
    </location>
</feature>
<evidence type="ECO:0000256" key="4">
    <source>
        <dbReference type="ARBA" id="ARBA00022679"/>
    </source>
</evidence>
<dbReference type="RefSeq" id="WP_273617742.1">
    <property type="nucleotide sequence ID" value="NZ_CP117417.1"/>
</dbReference>
<evidence type="ECO:0000259" key="12">
    <source>
        <dbReference type="Pfam" id="PF00294"/>
    </source>
</evidence>